<feature type="region of interest" description="Disordered" evidence="7">
    <location>
        <begin position="277"/>
        <end position="316"/>
    </location>
</feature>
<organism evidence="8 9">
    <name type="scientific">Panagrellus redivivus</name>
    <name type="common">Microworm</name>
    <dbReference type="NCBI Taxonomy" id="6233"/>
    <lineage>
        <taxon>Eukaryota</taxon>
        <taxon>Metazoa</taxon>
        <taxon>Ecdysozoa</taxon>
        <taxon>Nematoda</taxon>
        <taxon>Chromadorea</taxon>
        <taxon>Rhabditida</taxon>
        <taxon>Tylenchina</taxon>
        <taxon>Panagrolaimomorpha</taxon>
        <taxon>Panagrolaimoidea</taxon>
        <taxon>Panagrolaimidae</taxon>
        <taxon>Panagrellus</taxon>
    </lineage>
</organism>
<dbReference type="InterPro" id="IPR040386">
    <property type="entry name" value="P66"/>
</dbReference>
<evidence type="ECO:0000256" key="6">
    <source>
        <dbReference type="SAM" id="Coils"/>
    </source>
</evidence>
<feature type="coiled-coil region" evidence="6">
    <location>
        <begin position="581"/>
        <end position="608"/>
    </location>
</feature>
<feature type="region of interest" description="Disordered" evidence="7">
    <location>
        <begin position="125"/>
        <end position="174"/>
    </location>
</feature>
<keyword evidence="8" id="KW-1185">Reference proteome</keyword>
<keyword evidence="2" id="KW-0805">Transcription regulation</keyword>
<proteinExistence type="predicted"/>
<keyword evidence="3 6" id="KW-0175">Coiled coil</keyword>
<evidence type="ECO:0000313" key="8">
    <source>
        <dbReference type="Proteomes" id="UP000492821"/>
    </source>
</evidence>
<evidence type="ECO:0000256" key="7">
    <source>
        <dbReference type="SAM" id="MobiDB-lite"/>
    </source>
</evidence>
<name>A0A7E4V7U8_PANRE</name>
<keyword evidence="5" id="KW-0539">Nucleus</keyword>
<feature type="compositionally biased region" description="Low complexity" evidence="7">
    <location>
        <begin position="53"/>
        <end position="87"/>
    </location>
</feature>
<feature type="compositionally biased region" description="Low complexity" evidence="7">
    <location>
        <begin position="552"/>
        <end position="570"/>
    </location>
</feature>
<keyword evidence="4" id="KW-0804">Transcription</keyword>
<feature type="region of interest" description="Disordered" evidence="7">
    <location>
        <begin position="1"/>
        <end position="113"/>
    </location>
</feature>
<feature type="compositionally biased region" description="Low complexity" evidence="7">
    <location>
        <begin position="95"/>
        <end position="109"/>
    </location>
</feature>
<feature type="compositionally biased region" description="Pro residues" evidence="7">
    <location>
        <begin position="538"/>
        <end position="551"/>
    </location>
</feature>
<evidence type="ECO:0000256" key="3">
    <source>
        <dbReference type="ARBA" id="ARBA00023054"/>
    </source>
</evidence>
<accession>A0A7E4V7U8</accession>
<reference evidence="9" key="2">
    <citation type="submission" date="2020-10" db="UniProtKB">
        <authorList>
            <consortium name="WormBaseParasite"/>
        </authorList>
    </citation>
    <scope>IDENTIFICATION</scope>
</reference>
<dbReference type="GO" id="GO:0000122">
    <property type="term" value="P:negative regulation of transcription by RNA polymerase II"/>
    <property type="evidence" value="ECO:0007669"/>
    <property type="project" value="InterPro"/>
</dbReference>
<dbReference type="Proteomes" id="UP000492821">
    <property type="component" value="Unassembled WGS sequence"/>
</dbReference>
<feature type="compositionally biased region" description="Low complexity" evidence="7">
    <location>
        <begin position="609"/>
        <end position="628"/>
    </location>
</feature>
<protein>
    <submittedName>
        <fullName evidence="9">P66_CC domain-containing protein</fullName>
    </submittedName>
</protein>
<feature type="region of interest" description="Disordered" evidence="7">
    <location>
        <begin position="533"/>
        <end position="570"/>
    </location>
</feature>
<evidence type="ECO:0000256" key="2">
    <source>
        <dbReference type="ARBA" id="ARBA00023015"/>
    </source>
</evidence>
<reference evidence="8" key="1">
    <citation type="journal article" date="2013" name="Genetics">
        <title>The draft genome and transcriptome of Panagrellus redivivus are shaped by the harsh demands of a free-living lifestyle.</title>
        <authorList>
            <person name="Srinivasan J."/>
            <person name="Dillman A.R."/>
            <person name="Macchietto M.G."/>
            <person name="Heikkinen L."/>
            <person name="Lakso M."/>
            <person name="Fracchia K.M."/>
            <person name="Antoshechkin I."/>
            <person name="Mortazavi A."/>
            <person name="Wong G."/>
            <person name="Sternberg P.W."/>
        </authorList>
    </citation>
    <scope>NUCLEOTIDE SEQUENCE [LARGE SCALE GENOMIC DNA]</scope>
    <source>
        <strain evidence="8">MT8872</strain>
    </source>
</reference>
<dbReference type="PANTHER" id="PTHR13455:SF7">
    <property type="entry name" value="SIMJANG, ISOFORM E"/>
    <property type="match status" value="1"/>
</dbReference>
<evidence type="ECO:0000256" key="1">
    <source>
        <dbReference type="ARBA" id="ARBA00004123"/>
    </source>
</evidence>
<feature type="region of interest" description="Disordered" evidence="7">
    <location>
        <begin position="609"/>
        <end position="651"/>
    </location>
</feature>
<evidence type="ECO:0000256" key="5">
    <source>
        <dbReference type="ARBA" id="ARBA00023242"/>
    </source>
</evidence>
<feature type="compositionally biased region" description="Polar residues" evidence="7">
    <location>
        <begin position="149"/>
        <end position="159"/>
    </location>
</feature>
<dbReference type="GO" id="GO:0016581">
    <property type="term" value="C:NuRD complex"/>
    <property type="evidence" value="ECO:0007669"/>
    <property type="project" value="TreeGrafter"/>
</dbReference>
<evidence type="ECO:0000256" key="4">
    <source>
        <dbReference type="ARBA" id="ARBA00023163"/>
    </source>
</evidence>
<sequence>MTETMDTDAPEMTVKMDQGDEAVSKAAPVIENGHDGHNDAGTSGIEVKIENGSSEPPISESHPPSSTPPASAVTSTTTPTKTESTGTVAVDGEVSPSSLRRSTRASALKAQEKLKVKDGMDVYAPNGLTHHHHNHHESSGLDALHDSIHQNGDNPSAATNKDEPASKKPKLNHGLDLDQYDCKFGVRMDKDDVYMLTDESEISSLNSAEVSGLKKNYEEFKSAAITEEQQFERDLLVRELETSLRFEENKLITLKKVVQNQKEAEVEQAKRAKHLSEIAERQRQATQAYKPTVAPNPAKVNGAKSNKGKTNARDNPLNHLDPAQQQLIFQKLLSNPQFASQAQQLLPKHFQQMLATHQSNLGKSSSVGSNLTNLAAAVQQQAQVKKEPPVPTITPAQRAAEARRKLRQQLDQQLLSQPTPKGLPTEMNFVPSATNDFCYLLGLDLTVQRVLKDKNVFKKYEEQPYVCEECHTDFTPSWKAIGASENDLHLYCEACVKTAQKRQMKSNHAATYKKLFAKIAEQEKELEKQIAAGKFDDPPAPPPVAAPPSKPSTPVTNMKASSSTMPTSASAGNVTMANMAYIMAQAQAQQQQQQAAKAKAAAAAAAEAVRAQQPSTSAQASRSQTSARGTKRPATSTPQASSSSNQSHQQQALINMIRSNPLIMAQMMGGMGGGNQAAQMAALMQIMNSQAGGGSGSGRGNGGSNVNSNQLGMAALIQAAMQQQVQQQMQASGNGGNNSSNNVQQMMQQLAMFQNPNMFAMMNPTMLQSMQRMAAANNKSKK</sequence>
<dbReference type="PANTHER" id="PTHR13455">
    <property type="entry name" value="TRANSCRIPTIONAL REPRESSOR P66-RELATED"/>
    <property type="match status" value="1"/>
</dbReference>
<evidence type="ECO:0000313" key="9">
    <source>
        <dbReference type="WBParaSite" id="Pan_g17669.t1"/>
    </source>
</evidence>
<comment type="subcellular location">
    <subcellularLocation>
        <location evidence="1">Nucleus</location>
    </subcellularLocation>
</comment>
<dbReference type="AlphaFoldDB" id="A0A7E4V7U8"/>
<feature type="compositionally biased region" description="Basic and acidic residues" evidence="7">
    <location>
        <begin position="136"/>
        <end position="148"/>
    </location>
</feature>
<dbReference type="WBParaSite" id="Pan_g17669.t1">
    <property type="protein sequence ID" value="Pan_g17669.t1"/>
    <property type="gene ID" value="Pan_g17669"/>
</dbReference>
<feature type="compositionally biased region" description="Low complexity" evidence="7">
    <location>
        <begin position="639"/>
        <end position="651"/>
    </location>
</feature>